<evidence type="ECO:0000256" key="6">
    <source>
        <dbReference type="SAM" id="Phobius"/>
    </source>
</evidence>
<name>A0A323TH05_9BACI</name>
<evidence type="ECO:0000313" key="9">
    <source>
        <dbReference type="Proteomes" id="UP000248214"/>
    </source>
</evidence>
<dbReference type="GO" id="GO:0005886">
    <property type="term" value="C:plasma membrane"/>
    <property type="evidence" value="ECO:0007669"/>
    <property type="project" value="UniProtKB-SubCell"/>
</dbReference>
<dbReference type="InterPro" id="IPR020846">
    <property type="entry name" value="MFS_dom"/>
</dbReference>
<keyword evidence="9" id="KW-1185">Reference proteome</keyword>
<feature type="transmembrane region" description="Helical" evidence="6">
    <location>
        <begin position="158"/>
        <end position="175"/>
    </location>
</feature>
<evidence type="ECO:0000256" key="3">
    <source>
        <dbReference type="ARBA" id="ARBA00022692"/>
    </source>
</evidence>
<comment type="subcellular location">
    <subcellularLocation>
        <location evidence="1">Cell membrane</location>
        <topology evidence="1">Multi-pass membrane protein</topology>
    </subcellularLocation>
</comment>
<dbReference type="InterPro" id="IPR036259">
    <property type="entry name" value="MFS_trans_sf"/>
</dbReference>
<keyword evidence="2" id="KW-0813">Transport</keyword>
<accession>A0A323TH05</accession>
<keyword evidence="3 6" id="KW-0812">Transmembrane</keyword>
<dbReference type="InterPro" id="IPR001958">
    <property type="entry name" value="Tet-R_TetA/multi-R_MdtG-like"/>
</dbReference>
<dbReference type="PANTHER" id="PTHR23504:SF15">
    <property type="entry name" value="MAJOR FACILITATOR SUPERFAMILY (MFS) PROFILE DOMAIN-CONTAINING PROTEIN"/>
    <property type="match status" value="1"/>
</dbReference>
<feature type="transmembrane region" description="Helical" evidence="6">
    <location>
        <begin position="95"/>
        <end position="117"/>
    </location>
</feature>
<feature type="transmembrane region" description="Helical" evidence="6">
    <location>
        <begin position="37"/>
        <end position="58"/>
    </location>
</feature>
<reference evidence="8 9" key="1">
    <citation type="submission" date="2017-10" db="EMBL/GenBank/DDBJ databases">
        <title>Bacillus sp. nov., a halophilic bacterium isolated from a Keqin Lake.</title>
        <authorList>
            <person name="Wang H."/>
        </authorList>
    </citation>
    <scope>NUCLEOTIDE SEQUENCE [LARGE SCALE GENOMIC DNA]</scope>
    <source>
        <strain evidence="8 9">KQ-12</strain>
    </source>
</reference>
<evidence type="ECO:0000256" key="5">
    <source>
        <dbReference type="ARBA" id="ARBA00023136"/>
    </source>
</evidence>
<dbReference type="PROSITE" id="PS50850">
    <property type="entry name" value="MFS"/>
    <property type="match status" value="1"/>
</dbReference>
<dbReference type="EMBL" id="PDOD01000001">
    <property type="protein sequence ID" value="PYZ94049.1"/>
    <property type="molecule type" value="Genomic_DNA"/>
</dbReference>
<evidence type="ECO:0000256" key="1">
    <source>
        <dbReference type="ARBA" id="ARBA00004651"/>
    </source>
</evidence>
<feature type="transmembrane region" description="Helical" evidence="6">
    <location>
        <begin position="208"/>
        <end position="230"/>
    </location>
</feature>
<gene>
    <name evidence="8" type="ORF">CR194_00455</name>
</gene>
<feature type="domain" description="Major facilitator superfamily (MFS) profile" evidence="7">
    <location>
        <begin position="4"/>
        <end position="382"/>
    </location>
</feature>
<dbReference type="PANTHER" id="PTHR23504">
    <property type="entry name" value="MAJOR FACILITATOR SUPERFAMILY DOMAIN-CONTAINING PROTEIN 10"/>
    <property type="match status" value="1"/>
</dbReference>
<sequence length="395" mass="43117">MKKTLIIILIIQFLVYAGFGMVIPVLPEVVTDVSGRAGHIGGLLAIYSLVSFLTSPTWGHWADRYGRRKILMFGLFGYAIGFILFGIYLDSLTMMYISRALSGVFAGALYAAAMSTISDISDDKTRNRNLGLVGMAIGVGFIFGPASGGLLSVFGYEVPFFLAGGIMLALVPFAWKNLDDHHWVRVEADPHRRWFPSLSIPSGSTLKILLVMSFSASFLLAGLESVFQIYGIDTINMTPTEMGTLFFISGIILALVQGGLLRKVKTGTEYRWIIVGQIASGLAFLFMAIIFNLALATLYIILFVVGNAVIRTLSLSLITRASGNRSGYASGLQFSADSMGRILGPLIFAFLYDLQGGQLFYIAFGVSMLFVLFMVLNAHKLRVSSLQEPKIKQES</sequence>
<feature type="transmembrane region" description="Helical" evidence="6">
    <location>
        <begin position="70"/>
        <end position="89"/>
    </location>
</feature>
<dbReference type="GO" id="GO:0022857">
    <property type="term" value="F:transmembrane transporter activity"/>
    <property type="evidence" value="ECO:0007669"/>
    <property type="project" value="InterPro"/>
</dbReference>
<proteinExistence type="predicted"/>
<dbReference type="RefSeq" id="WP_110607684.1">
    <property type="nucleotide sequence ID" value="NZ_PDOD01000001.1"/>
</dbReference>
<dbReference type="CDD" id="cd17325">
    <property type="entry name" value="MFS_MdtG_SLC18_like"/>
    <property type="match status" value="1"/>
</dbReference>
<evidence type="ECO:0000256" key="4">
    <source>
        <dbReference type="ARBA" id="ARBA00022989"/>
    </source>
</evidence>
<organism evidence="8 9">
    <name type="scientific">Salipaludibacillus keqinensis</name>
    <dbReference type="NCBI Taxonomy" id="2045207"/>
    <lineage>
        <taxon>Bacteria</taxon>
        <taxon>Bacillati</taxon>
        <taxon>Bacillota</taxon>
        <taxon>Bacilli</taxon>
        <taxon>Bacillales</taxon>
        <taxon>Bacillaceae</taxon>
    </lineage>
</organism>
<dbReference type="SUPFAM" id="SSF103473">
    <property type="entry name" value="MFS general substrate transporter"/>
    <property type="match status" value="1"/>
</dbReference>
<dbReference type="AlphaFoldDB" id="A0A323TH05"/>
<dbReference type="Proteomes" id="UP000248214">
    <property type="component" value="Unassembled WGS sequence"/>
</dbReference>
<protein>
    <recommendedName>
        <fullName evidence="7">Major facilitator superfamily (MFS) profile domain-containing protein</fullName>
    </recommendedName>
</protein>
<evidence type="ECO:0000259" key="7">
    <source>
        <dbReference type="PROSITE" id="PS50850"/>
    </source>
</evidence>
<evidence type="ECO:0000256" key="2">
    <source>
        <dbReference type="ARBA" id="ARBA00022448"/>
    </source>
</evidence>
<comment type="caution">
    <text evidence="8">The sequence shown here is derived from an EMBL/GenBank/DDBJ whole genome shotgun (WGS) entry which is preliminary data.</text>
</comment>
<feature type="transmembrane region" description="Helical" evidence="6">
    <location>
        <begin position="358"/>
        <end position="376"/>
    </location>
</feature>
<dbReference type="Gene3D" id="1.20.1250.20">
    <property type="entry name" value="MFS general substrate transporter like domains"/>
    <property type="match status" value="1"/>
</dbReference>
<feature type="transmembrane region" description="Helical" evidence="6">
    <location>
        <begin position="242"/>
        <end position="260"/>
    </location>
</feature>
<keyword evidence="5 6" id="KW-0472">Membrane</keyword>
<feature type="transmembrane region" description="Helical" evidence="6">
    <location>
        <begin position="129"/>
        <end position="146"/>
    </location>
</feature>
<evidence type="ECO:0000313" key="8">
    <source>
        <dbReference type="EMBL" id="PYZ94049.1"/>
    </source>
</evidence>
<dbReference type="InterPro" id="IPR011701">
    <property type="entry name" value="MFS"/>
</dbReference>
<dbReference type="OrthoDB" id="9793283at2"/>
<dbReference type="PRINTS" id="PR01035">
    <property type="entry name" value="TCRTETA"/>
</dbReference>
<dbReference type="Pfam" id="PF07690">
    <property type="entry name" value="MFS_1"/>
    <property type="match status" value="1"/>
</dbReference>
<keyword evidence="4 6" id="KW-1133">Transmembrane helix</keyword>